<name>A0ACC0PVY6_RHOML</name>
<sequence>MVGGPPEMSWKIPVVDRQGNPAEIHLVPARVEPPSVTVSVPNEWVNEAIRCMLAMENVIKRAASGLPLELRYPAPSPPRAQNAAAQRPQTRSSQPAPAGEEAARQVVARAELQYQIKVRETPSQEEGRAQKRPRLILPEISEEEEEKGEDEEEEEHSSARSDSDDSVDDPPYKISQGKRRRR</sequence>
<organism evidence="1 2">
    <name type="scientific">Rhododendron molle</name>
    <name type="common">Chinese azalea</name>
    <name type="synonym">Azalea mollis</name>
    <dbReference type="NCBI Taxonomy" id="49168"/>
    <lineage>
        <taxon>Eukaryota</taxon>
        <taxon>Viridiplantae</taxon>
        <taxon>Streptophyta</taxon>
        <taxon>Embryophyta</taxon>
        <taxon>Tracheophyta</taxon>
        <taxon>Spermatophyta</taxon>
        <taxon>Magnoliopsida</taxon>
        <taxon>eudicotyledons</taxon>
        <taxon>Gunneridae</taxon>
        <taxon>Pentapetalae</taxon>
        <taxon>asterids</taxon>
        <taxon>Ericales</taxon>
        <taxon>Ericaceae</taxon>
        <taxon>Ericoideae</taxon>
        <taxon>Rhodoreae</taxon>
        <taxon>Rhododendron</taxon>
    </lineage>
</organism>
<keyword evidence="2" id="KW-1185">Reference proteome</keyword>
<gene>
    <name evidence="1" type="ORF">RHMOL_Rhmol02G0239400</name>
</gene>
<comment type="caution">
    <text evidence="1">The sequence shown here is derived from an EMBL/GenBank/DDBJ whole genome shotgun (WGS) entry which is preliminary data.</text>
</comment>
<dbReference type="Proteomes" id="UP001062846">
    <property type="component" value="Chromosome 2"/>
</dbReference>
<dbReference type="EMBL" id="CM046389">
    <property type="protein sequence ID" value="KAI8568933.1"/>
    <property type="molecule type" value="Genomic_DNA"/>
</dbReference>
<proteinExistence type="predicted"/>
<evidence type="ECO:0000313" key="1">
    <source>
        <dbReference type="EMBL" id="KAI8568933.1"/>
    </source>
</evidence>
<evidence type="ECO:0000313" key="2">
    <source>
        <dbReference type="Proteomes" id="UP001062846"/>
    </source>
</evidence>
<reference evidence="1" key="1">
    <citation type="submission" date="2022-02" db="EMBL/GenBank/DDBJ databases">
        <title>Plant Genome Project.</title>
        <authorList>
            <person name="Zhang R.-G."/>
        </authorList>
    </citation>
    <scope>NUCLEOTIDE SEQUENCE</scope>
    <source>
        <strain evidence="1">AT1</strain>
    </source>
</reference>
<accession>A0ACC0PVY6</accession>
<protein>
    <submittedName>
        <fullName evidence="1">Uncharacterized protein</fullName>
    </submittedName>
</protein>